<dbReference type="Proteomes" id="UP000693946">
    <property type="component" value="Linkage Group LG13"/>
</dbReference>
<dbReference type="AlphaFoldDB" id="A0AAV6SH53"/>
<organism evidence="5 6">
    <name type="scientific">Solea senegalensis</name>
    <name type="common">Senegalese sole</name>
    <dbReference type="NCBI Taxonomy" id="28829"/>
    <lineage>
        <taxon>Eukaryota</taxon>
        <taxon>Metazoa</taxon>
        <taxon>Chordata</taxon>
        <taxon>Craniata</taxon>
        <taxon>Vertebrata</taxon>
        <taxon>Euteleostomi</taxon>
        <taxon>Actinopterygii</taxon>
        <taxon>Neopterygii</taxon>
        <taxon>Teleostei</taxon>
        <taxon>Neoteleostei</taxon>
        <taxon>Acanthomorphata</taxon>
        <taxon>Carangaria</taxon>
        <taxon>Pleuronectiformes</taxon>
        <taxon>Pleuronectoidei</taxon>
        <taxon>Soleidae</taxon>
        <taxon>Solea</taxon>
    </lineage>
</organism>
<dbReference type="InterPro" id="IPR051261">
    <property type="entry name" value="NLR"/>
</dbReference>
<dbReference type="InterPro" id="IPR029495">
    <property type="entry name" value="NACHT-assoc"/>
</dbReference>
<keyword evidence="6" id="KW-1185">Reference proteome</keyword>
<proteinExistence type="predicted"/>
<dbReference type="InterPro" id="IPR041267">
    <property type="entry name" value="NLRP_HD2"/>
</dbReference>
<dbReference type="Pfam" id="PF17776">
    <property type="entry name" value="NLRC4_HD2"/>
    <property type="match status" value="1"/>
</dbReference>
<reference evidence="5" key="2">
    <citation type="submission" date="2021-03" db="EMBL/GenBank/DDBJ databases">
        <authorList>
            <person name="Guerrero-Cozar I."/>
            <person name="Gomez-Garrido J."/>
            <person name="Berbel C."/>
            <person name="Martinez-Blanch J.F."/>
            <person name="Alioto T."/>
            <person name="Claros M.G."/>
            <person name="Gagnaire P.A."/>
            <person name="Manchado M."/>
        </authorList>
    </citation>
    <scope>NUCLEOTIDE SEQUENCE</scope>
    <source>
        <strain evidence="5">Sse05_10M</strain>
        <tissue evidence="5">Blood</tissue>
    </source>
</reference>
<comment type="caution">
    <text evidence="5">The sequence shown here is derived from an EMBL/GenBank/DDBJ whole genome shotgun (WGS) entry which is preliminary data.</text>
</comment>
<keyword evidence="1" id="KW-0433">Leucine-rich repeat</keyword>
<evidence type="ECO:0000313" key="6">
    <source>
        <dbReference type="Proteomes" id="UP000693946"/>
    </source>
</evidence>
<feature type="domain" description="NACHT" evidence="4">
    <location>
        <begin position="324"/>
        <end position="458"/>
    </location>
</feature>
<dbReference type="EMBL" id="JAGKHQ010000005">
    <property type="protein sequence ID" value="KAG7515830.1"/>
    <property type="molecule type" value="Genomic_DNA"/>
</dbReference>
<evidence type="ECO:0000256" key="3">
    <source>
        <dbReference type="SAM" id="MobiDB-lite"/>
    </source>
</evidence>
<sequence length="759" mass="87078">MMDVSEMEGVVETMSMESDSSSIGDAVSGRGQQGASRDDDELYIPERRPSLDLGQSPMDTIHWFFMDRAQSPAQSYKSMTSDGFVEMYDDSESPTRIQLARTDSYSSCYSWDSDDCEKRILKVKIKEETVSEHPDTPEEIQDSNEFKHPSVTVKFTFEAISNTLGKLSERALTKFKTMLCTRCPRSFHADVQYMDMVNLVDRLLECHSLASLNVTVTILEEIGEKKMAADIRNVCVRNEVRYDLSETLKREYGEMCVNMDGREERRPFDDIYANLYISSTCDNGPNIEHEVMTIEKLDSNQEPGKPLSTEDIFTTKTIEWSSKKLMLMTGVAGSGKSMAVRRLILDWAKGQSHHDVSFIFPLSLKELKQFEGSTISLLEIIQTLYPEAKKLRNGDFRCEDCKIMFILDGIDEYNEVLDFYNTTLLSDPTSPATLNIIVVNLLRGRLVHHGLLLVTSRPQVRSCIPWDTHYDEMEVRGFCDPYKDEYFNRRFKDPDQAAQVLAYINSVTTLRIMCHLPLFCSLIADEYDCVFRKQGTRTELPRSITYMYTKLMLELAQRRRGPECSSDKKRDLLMNLGKMALEMLEQHKFKVAMYDWKNTEMEEEAVNNSGLCMEYLTKPLILFDEKMLSFIHPTVQEYMAALYAFLSFTNEGKNIFEEQLKGKGKFRGIFKVPKVTDLYKAAVDRSLSCADGKLDIFLRFLCGMACRTNLELLQPFLTSSAHQSSVVEDVAALIRKRMREKRFPGRNDNLQRCLAELGV</sequence>
<evidence type="ECO:0000256" key="1">
    <source>
        <dbReference type="ARBA" id="ARBA00022614"/>
    </source>
</evidence>
<dbReference type="SMART" id="SM01288">
    <property type="entry name" value="FISNA"/>
    <property type="match status" value="1"/>
</dbReference>
<reference evidence="5 6" key="1">
    <citation type="journal article" date="2021" name="Sci. Rep.">
        <title>Chromosome anchoring in Senegalese sole (Solea senegalensis) reveals sex-associated markers and genome rearrangements in flatfish.</title>
        <authorList>
            <person name="Guerrero-Cozar I."/>
            <person name="Gomez-Garrido J."/>
            <person name="Berbel C."/>
            <person name="Martinez-Blanch J.F."/>
            <person name="Alioto T."/>
            <person name="Claros M.G."/>
            <person name="Gagnaire P.A."/>
            <person name="Manchado M."/>
        </authorList>
    </citation>
    <scope>NUCLEOTIDE SEQUENCE [LARGE SCALE GENOMIC DNA]</scope>
    <source>
        <strain evidence="5">Sse05_10M</strain>
    </source>
</reference>
<evidence type="ECO:0000259" key="4">
    <source>
        <dbReference type="PROSITE" id="PS50837"/>
    </source>
</evidence>
<accession>A0AAV6SH53</accession>
<dbReference type="PANTHER" id="PTHR24106">
    <property type="entry name" value="NACHT, LRR AND CARD DOMAINS-CONTAINING"/>
    <property type="match status" value="1"/>
</dbReference>
<dbReference type="GO" id="GO:0005737">
    <property type="term" value="C:cytoplasm"/>
    <property type="evidence" value="ECO:0007669"/>
    <property type="project" value="UniProtKB-SubCell"/>
</dbReference>
<name>A0AAV6SH53_SOLSE</name>
<protein>
    <recommendedName>
        <fullName evidence="4">NACHT domain-containing protein</fullName>
    </recommendedName>
</protein>
<gene>
    <name evidence="5" type="ORF">JOB18_016815</name>
</gene>
<dbReference type="EMBL" id="JAGKHQ010000005">
    <property type="protein sequence ID" value="KAG7515831.1"/>
    <property type="molecule type" value="Genomic_DNA"/>
</dbReference>
<dbReference type="PROSITE" id="PS50837">
    <property type="entry name" value="NACHT"/>
    <property type="match status" value="1"/>
</dbReference>
<feature type="region of interest" description="Disordered" evidence="3">
    <location>
        <begin position="1"/>
        <end position="53"/>
    </location>
</feature>
<dbReference type="Pfam" id="PF14484">
    <property type="entry name" value="FISNA"/>
    <property type="match status" value="1"/>
</dbReference>
<evidence type="ECO:0000313" key="5">
    <source>
        <dbReference type="EMBL" id="KAG7515832.1"/>
    </source>
</evidence>
<dbReference type="InterPro" id="IPR007111">
    <property type="entry name" value="NACHT_NTPase"/>
</dbReference>
<keyword evidence="2" id="KW-0677">Repeat</keyword>
<evidence type="ECO:0000256" key="2">
    <source>
        <dbReference type="ARBA" id="ARBA00022737"/>
    </source>
</evidence>
<dbReference type="EMBL" id="JAGKHQ010000005">
    <property type="protein sequence ID" value="KAG7515832.1"/>
    <property type="molecule type" value="Genomic_DNA"/>
</dbReference>
<dbReference type="Pfam" id="PF05729">
    <property type="entry name" value="NACHT"/>
    <property type="match status" value="1"/>
</dbReference>